<dbReference type="Gene3D" id="2.60.210.10">
    <property type="entry name" value="Apoptosis, Tumor Necrosis Factor Receptor Associated Protein 2, Chain A"/>
    <property type="match status" value="1"/>
</dbReference>
<dbReference type="VEuPathDB" id="PiroplasmaDB:BEWA_031950"/>
<feature type="compositionally biased region" description="Polar residues" evidence="1">
    <location>
        <begin position="499"/>
        <end position="510"/>
    </location>
</feature>
<dbReference type="eggNOG" id="ENOG502RXDM">
    <property type="taxonomic scope" value="Eukaryota"/>
</dbReference>
<dbReference type="KEGG" id="beq:BEWA_031950"/>
<dbReference type="InterPro" id="IPR008974">
    <property type="entry name" value="TRAF-like"/>
</dbReference>
<dbReference type="STRING" id="1537102.L0AXP7"/>
<feature type="region of interest" description="Disordered" evidence="1">
    <location>
        <begin position="242"/>
        <end position="272"/>
    </location>
</feature>
<sequence length="2575" mass="293345">MEGPDKESIQKYDSNEHRSEDYASDSSNRGCSAQDSYYQEDSQCPCYMCNSGAVDSKSSYSDDNSTSIEFAIRSFWRLAKTQNDIESPMEGHCKGFHYRLLLHPRGTTGTDSESSHLSVFVEAVVQDWYPEYWVFPNVRFELTVVNFKDPKQSVTSWAHWSFSSDATSRGWQKMISHSRLTKAAGFMDEDGTVLVKGKAEPPYPFLWSKAPIYHPLMMWEYISDRAQREICSDAQSEKHAKYKLPNCNSSSSNTAPTLEENSAPSKRTNAPPYPLTENDICKCGHGSCNSPGSKTVDYKTILDKLSHESCTPSDDASSQAKQGTKSLPENKSNAVSDNALLRFLDSIVPALHPTLDSDLVALMIHVLYHLREFRRAVFMWNAQGEYENTSDNSIVLALQKTFAYMQLYPLAVSCRTYKLSSMGNSNIPKYYVYELLPKVPSNKRRFSSEDMFENLNDTSVQDSSLYNGYRKSVYDEASYDATSHEDGLGYMDQPDESHQPSGRISNANHKPTTQRCCVFDGGRFEWEVPSSAYQRSTDNDDKDRLVDGPSSANFVNQCLSSYRLIPGTLSHSIGERQDVFGKILPPPPNLKHILKAMHMTDLQVLEVQDQLVNIHTELFTMLLRDLASAKKVLKQKRLLSGSEGDNHDKNIPWFLRDQTNLEATCKSLFSGSSESEGLFHSASVNDISTIYIRCKHSHSLQKALESTAKTMARYPEVLFFYLYPTKNAKKGELFDVPLRLDGTILCETNNMNPFSGYQYDIQSNNDNEDPTAANSSEYAVNAENFETYSDEEEDDAQDEDDGEDSFADFTAEGANSDKDRIPIKWYSLYALIIREGDIRSEASGKGGSTFNSLLLRPEEDGPWYRMCEGRVEKLNTKMEFTEWKCHRDFFCSAAVYIAEDYIDMLQVGEVNLSGNLKTWNPTLYYETLEKLGITEQDILNPSPQDASSTCDVEKSMPKPEDEVNEEPEYETEQRTSDDQITEYINVSHFGIDNLVYKRKIGQRHPRLLSCCDVHGYTPAILDALNEKELRNKTFKMATQREISRRINRLETIRPFISWLFSASKENTALLNGIIPPIDGKSLVNFLQRRERIFEEEFRNLVSEIFFKEVGEHLALSSIYRWSNNSCSCGCRCKTCGTGSPALLLTENGRFPEEELRTHLSEPATILFRNIQILRCHLEYFCKDCRNLNLQMKENQRLSELHEFKATSERSALFLIECIWDACIRYTLDCRTILFLKAASDNPQSSITDISLSQTSSLSHLSGIGAKQTALHPPLGQCRDLFVFDGTQSGSSDSLEEELTNYSDTKYDLNINVELEIMHYLSNKYKLPTVSRMRNFLRKHHVLVYAFIRPHELARCYLEKKYLGCNIKDELKDAGFEITWNEDAFAQRATLESLSEDEKIRYGIGSGLNDPFKTIGNHLCNTYEELITKMLVHMQDAEKNAYSKTFDYVYTCGDISKVVEAIHIECAKTVNVDSKSLKIENDEEICTCESFLTECRLSSQHHSFLPEVTSSIEHLSWEMADLGNISTDTSHVQNDYSSLVEEFADFHLGSGDQKRKKKPKLRKQSLEKGTCIIPPLDIKLRELNINQEAAFLACPNVFIDVATLVKYSSANKKNNTSSDKQGKWGDCVSNFDVNQPYGSDANVTIGYTSLLKLDNANYRAICKQTNFNEKSESDISKVKYAVEIGIIITQDLFGLEGFASEEKLNPIRRLMVYNEYKDEVTGKTVPMRVEHLYWAMRRLFHQQIPQDFDGAFITPTKTKKTKTTPKSICGNVCTCDENECQTNLRWRPMPRDTFMLYALCPDPHPVRRGRRRFVYMQPESGLGNYIDVDRASNNYKNPDITILVVAAPTSLYNTLMPFPYPEDSEYPLLLFKWMCCDTVDLFCLGAIVCDSKKQLQQYIFEWLLPLVRELGYLPKLGQNEKDDIDQYQVLEECSIRTVQNVRRWSCAIRKINKRPGDIIITQLKRNVDSPASLRFKEAVAFMHSVRELSELEALELLPTHENTDENLDNWMKQDNANDDKPDELVQKLAKKKKRKSTKSAIPSNKKSTFSKSVYSSVEDNAKDEVSNIYQPSTDEVKTTEAEDAVVIAEKSPSSDSVNVYNIVEEALEGILKSNDFISYQDALGNGISNVNSDDFVEKLFSGDLFGDDVRNSVYLYIQQIMVDEMEVEFEVDMELTTENIPIPISPRLRACADIIISSLNEQKARDDVENILDNLYEQNSFIASCIFSYALCSIGSNRLMNKHLEGFSKGVIAKLVEHCSTHSHIIFKDDEDTTTKEQDILCYILSVLNIFYGESQGVANLFNRGQHVVFIMKLIAERTKSPQSFPTPLASPTALKHDAFERFNSKSKVEPKKSDYVLDLFNNSTLFLFHEECLEQLERLVLQELKIWWYQREILLSNMKHVLLGITKGGKITLVSKDNAYYLEGHEDQESLDFSDVHYLQQCCKRFPDELGTSLDNGKICIFANYIGSDVESESLDGLKDTLEKCKRGKKNIKRSIPNQPMRAHETMQPFSSLYDMERASNQTSLIVMSMKYSNYLKKIDSQTIGSIIQHHSRCSIQNIPPPPSIFPPQPHYVDN</sequence>
<name>L0AXP7_THEEQ</name>
<feature type="compositionally biased region" description="Polar residues" evidence="1">
    <location>
        <begin position="940"/>
        <end position="950"/>
    </location>
</feature>
<accession>L0AXP7</accession>
<feature type="compositionally biased region" description="Polar residues" evidence="1">
    <location>
        <begin position="24"/>
        <end position="34"/>
    </location>
</feature>
<dbReference type="SUPFAM" id="SSF49599">
    <property type="entry name" value="TRAF domain-like"/>
    <property type="match status" value="1"/>
</dbReference>
<dbReference type="Proteomes" id="UP000031512">
    <property type="component" value="Chromosome 1"/>
</dbReference>
<feature type="domain" description="MATH" evidence="2">
    <location>
        <begin position="65"/>
        <end position="198"/>
    </location>
</feature>
<protein>
    <recommendedName>
        <fullName evidence="2">MATH domain-containing protein</fullName>
    </recommendedName>
</protein>
<dbReference type="PROSITE" id="PS50144">
    <property type="entry name" value="MATH"/>
    <property type="match status" value="1"/>
</dbReference>
<feature type="region of interest" description="Disordered" evidence="1">
    <location>
        <begin position="309"/>
        <end position="331"/>
    </location>
</feature>
<evidence type="ECO:0000256" key="1">
    <source>
        <dbReference type="SAM" id="MobiDB-lite"/>
    </source>
</evidence>
<dbReference type="RefSeq" id="XP_004830008.1">
    <property type="nucleotide sequence ID" value="XM_004829951.1"/>
</dbReference>
<feature type="region of interest" description="Disordered" evidence="1">
    <location>
        <begin position="940"/>
        <end position="976"/>
    </location>
</feature>
<dbReference type="GeneID" id="15803306"/>
<organism evidence="3 4">
    <name type="scientific">Theileria equi strain WA</name>
    <dbReference type="NCBI Taxonomy" id="1537102"/>
    <lineage>
        <taxon>Eukaryota</taxon>
        <taxon>Sar</taxon>
        <taxon>Alveolata</taxon>
        <taxon>Apicomplexa</taxon>
        <taxon>Aconoidasida</taxon>
        <taxon>Piroplasmida</taxon>
        <taxon>Theileriidae</taxon>
        <taxon>Theileria</taxon>
    </lineage>
</organism>
<proteinExistence type="predicted"/>
<dbReference type="EMBL" id="CP001669">
    <property type="protein sequence ID" value="AFZ80342.1"/>
    <property type="molecule type" value="Genomic_DNA"/>
</dbReference>
<feature type="region of interest" description="Disordered" evidence="1">
    <location>
        <begin position="1"/>
        <end position="34"/>
    </location>
</feature>
<keyword evidence="4" id="KW-1185">Reference proteome</keyword>
<feature type="compositionally biased region" description="Basic and acidic residues" evidence="1">
    <location>
        <begin position="1"/>
        <end position="21"/>
    </location>
</feature>
<feature type="compositionally biased region" description="Basic and acidic residues" evidence="1">
    <location>
        <begin position="951"/>
        <end position="961"/>
    </location>
</feature>
<evidence type="ECO:0000313" key="3">
    <source>
        <dbReference type="EMBL" id="AFZ80342.1"/>
    </source>
</evidence>
<evidence type="ECO:0000313" key="4">
    <source>
        <dbReference type="Proteomes" id="UP000031512"/>
    </source>
</evidence>
<feature type="compositionally biased region" description="Polar residues" evidence="1">
    <location>
        <begin position="246"/>
        <end position="268"/>
    </location>
</feature>
<dbReference type="OrthoDB" id="428753at2759"/>
<gene>
    <name evidence="3" type="ORF">BEWA_031950</name>
</gene>
<reference evidence="3 4" key="1">
    <citation type="journal article" date="2012" name="BMC Genomics">
        <title>Comparative genomic analysis and phylogenetic position of Theileria equi.</title>
        <authorList>
            <person name="Kappmeyer L.S."/>
            <person name="Thiagarajan M."/>
            <person name="Herndon D.R."/>
            <person name="Ramsay J.D."/>
            <person name="Caler E."/>
            <person name="Djikeng A."/>
            <person name="Gillespie J.J."/>
            <person name="Lau A.O."/>
            <person name="Roalson E.H."/>
            <person name="Silva J.C."/>
            <person name="Silva M.G."/>
            <person name="Suarez C.E."/>
            <person name="Ueti M.W."/>
            <person name="Nene V.M."/>
            <person name="Mealey R.H."/>
            <person name="Knowles D.P."/>
            <person name="Brayton K.A."/>
        </authorList>
    </citation>
    <scope>NUCLEOTIDE SEQUENCE [LARGE SCALE GENOMIC DNA]</scope>
    <source>
        <strain evidence="3 4">WA</strain>
    </source>
</reference>
<dbReference type="InterPro" id="IPR002083">
    <property type="entry name" value="MATH/TRAF_dom"/>
</dbReference>
<feature type="region of interest" description="Disordered" evidence="1">
    <location>
        <begin position="484"/>
        <end position="510"/>
    </location>
</feature>
<dbReference type="Pfam" id="PF22486">
    <property type="entry name" value="MATH_2"/>
    <property type="match status" value="1"/>
</dbReference>
<evidence type="ECO:0000259" key="2">
    <source>
        <dbReference type="PROSITE" id="PS50144"/>
    </source>
</evidence>
<dbReference type="CDD" id="cd00121">
    <property type="entry name" value="MATH"/>
    <property type="match status" value="1"/>
</dbReference>